<name>A0AC60QHL0_IXOPE</name>
<reference evidence="1 2" key="1">
    <citation type="journal article" date="2020" name="Cell">
        <title>Large-Scale Comparative Analyses of Tick Genomes Elucidate Their Genetic Diversity and Vector Capacities.</title>
        <authorList>
            <consortium name="Tick Genome and Microbiome Consortium (TIGMIC)"/>
            <person name="Jia N."/>
            <person name="Wang J."/>
            <person name="Shi W."/>
            <person name="Du L."/>
            <person name="Sun Y."/>
            <person name="Zhan W."/>
            <person name="Jiang J.F."/>
            <person name="Wang Q."/>
            <person name="Zhang B."/>
            <person name="Ji P."/>
            <person name="Bell-Sakyi L."/>
            <person name="Cui X.M."/>
            <person name="Yuan T.T."/>
            <person name="Jiang B.G."/>
            <person name="Yang W.F."/>
            <person name="Lam T.T."/>
            <person name="Chang Q.C."/>
            <person name="Ding S.J."/>
            <person name="Wang X.J."/>
            <person name="Zhu J.G."/>
            <person name="Ruan X.D."/>
            <person name="Zhao L."/>
            <person name="Wei J.T."/>
            <person name="Ye R.Z."/>
            <person name="Que T.C."/>
            <person name="Du C.H."/>
            <person name="Zhou Y.H."/>
            <person name="Cheng J.X."/>
            <person name="Dai P.F."/>
            <person name="Guo W.B."/>
            <person name="Han X.H."/>
            <person name="Huang E.J."/>
            <person name="Li L.F."/>
            <person name="Wei W."/>
            <person name="Gao Y.C."/>
            <person name="Liu J.Z."/>
            <person name="Shao H.Z."/>
            <person name="Wang X."/>
            <person name="Wang C.C."/>
            <person name="Yang T.C."/>
            <person name="Huo Q.B."/>
            <person name="Li W."/>
            <person name="Chen H.Y."/>
            <person name="Chen S.E."/>
            <person name="Zhou L.G."/>
            <person name="Ni X.B."/>
            <person name="Tian J.H."/>
            <person name="Sheng Y."/>
            <person name="Liu T."/>
            <person name="Pan Y.S."/>
            <person name="Xia L.Y."/>
            <person name="Li J."/>
            <person name="Zhao F."/>
            <person name="Cao W.C."/>
        </authorList>
    </citation>
    <scope>NUCLEOTIDE SEQUENCE [LARGE SCALE GENOMIC DNA]</scope>
    <source>
        <strain evidence="1">Iper-2018</strain>
    </source>
</reference>
<organism evidence="1 2">
    <name type="scientific">Ixodes persulcatus</name>
    <name type="common">Taiga tick</name>
    <dbReference type="NCBI Taxonomy" id="34615"/>
    <lineage>
        <taxon>Eukaryota</taxon>
        <taxon>Metazoa</taxon>
        <taxon>Ecdysozoa</taxon>
        <taxon>Arthropoda</taxon>
        <taxon>Chelicerata</taxon>
        <taxon>Arachnida</taxon>
        <taxon>Acari</taxon>
        <taxon>Parasitiformes</taxon>
        <taxon>Ixodida</taxon>
        <taxon>Ixodoidea</taxon>
        <taxon>Ixodidae</taxon>
        <taxon>Ixodinae</taxon>
        <taxon>Ixodes</taxon>
    </lineage>
</organism>
<dbReference type="EMBL" id="JABSTQ010009064">
    <property type="protein sequence ID" value="KAG0433382.1"/>
    <property type="molecule type" value="Genomic_DNA"/>
</dbReference>
<sequence>MQNHGLQVTRSTIDDSRCGEPQTYDVGARDQLENETDVLTEEAREPSFDDVSKQLIPRKEMRALAAVPQRLPLCEDQVILCSGLELHDVAETSIYHDNSFESDFNLKPCATEDVVAFDCQLPMVNEERTVHADYGFLQIEDEAKEDLISVDARFEKELPEATEAYPLTDMGDRATSVLEVTSPGSMPPQCQSSSDDQVIPDWEEQDSSKVSIYKHVAVTSDGSPKAACLGDSEVPCGQRTPQQAICDDTLSEGARSQRDSVQLGTDNADGESTEGDVSDEHAYSTSQASVGVQQSATPLWMLVKPDEEDYFESTDEDSEIILDDVPLDLRTTTTSLEKFSTAKETDFHMDNQSQRQRKLVEYSQDTSEEELADQYESPSQTDLDNDHAVETTEETPLQDVRDQDHESDGTSTKTYTKVMEVFFNQDSRQFLVVPATSDCVVPDATPCYPKQKQATVKVPDSADLGKFEALNEARHSSTHQAHVDTSDASFYNEEKDDLGWRTLSLL</sequence>
<gene>
    <name evidence="1" type="ORF">HPB47_019978</name>
</gene>
<accession>A0AC60QHL0</accession>
<protein>
    <submittedName>
        <fullName evidence="1">Uncharacterized protein</fullName>
    </submittedName>
</protein>
<comment type="caution">
    <text evidence="1">The sequence shown here is derived from an EMBL/GenBank/DDBJ whole genome shotgun (WGS) entry which is preliminary data.</text>
</comment>
<evidence type="ECO:0000313" key="2">
    <source>
        <dbReference type="Proteomes" id="UP000805193"/>
    </source>
</evidence>
<keyword evidence="2" id="KW-1185">Reference proteome</keyword>
<evidence type="ECO:0000313" key="1">
    <source>
        <dbReference type="EMBL" id="KAG0433382.1"/>
    </source>
</evidence>
<dbReference type="Proteomes" id="UP000805193">
    <property type="component" value="Unassembled WGS sequence"/>
</dbReference>
<proteinExistence type="predicted"/>